<keyword evidence="3" id="KW-1185">Reference proteome</keyword>
<dbReference type="SUPFAM" id="SSF81321">
    <property type="entry name" value="Family A G protein-coupled receptor-like"/>
    <property type="match status" value="1"/>
</dbReference>
<comment type="caution">
    <text evidence="2">The sequence shown here is derived from an EMBL/GenBank/DDBJ whole genome shotgun (WGS) entry which is preliminary data.</text>
</comment>
<dbReference type="AlphaFoldDB" id="A0AAD8EFS0"/>
<evidence type="ECO:0000313" key="3">
    <source>
        <dbReference type="Proteomes" id="UP001233999"/>
    </source>
</evidence>
<feature type="transmembrane region" description="Helical" evidence="1">
    <location>
        <begin position="94"/>
        <end position="116"/>
    </location>
</feature>
<accession>A0AAD8EFS0</accession>
<feature type="transmembrane region" description="Helical" evidence="1">
    <location>
        <begin position="128"/>
        <end position="157"/>
    </location>
</feature>
<keyword evidence="1" id="KW-0812">Transmembrane</keyword>
<keyword evidence="1" id="KW-1133">Transmembrane helix</keyword>
<dbReference type="Proteomes" id="UP001233999">
    <property type="component" value="Unassembled WGS sequence"/>
</dbReference>
<reference evidence="2" key="2">
    <citation type="submission" date="2023-05" db="EMBL/GenBank/DDBJ databases">
        <authorList>
            <person name="Fouks B."/>
        </authorList>
    </citation>
    <scope>NUCLEOTIDE SEQUENCE</scope>
    <source>
        <strain evidence="2">Stay&amp;Tobe</strain>
        <tissue evidence="2">Testes</tissue>
    </source>
</reference>
<proteinExistence type="predicted"/>
<sequence>MHSHERADDISAVKEVEEYLLELEMEVQSVRKLNKMLTIQNLTALLDIPWMHCLLNLERWEFELLNEKTSFLQVQERYTKVLALQVFQNYVDPAVYTLILTVGLVWNGVLVLMFAGQKQLWTPPNIMIFNLAVCGSSFSDIEFTIVLLCTLLCPLLSNE</sequence>
<keyword evidence="1" id="KW-0472">Membrane</keyword>
<evidence type="ECO:0000313" key="2">
    <source>
        <dbReference type="EMBL" id="KAJ9588461.1"/>
    </source>
</evidence>
<gene>
    <name evidence="2" type="ORF">L9F63_018194</name>
</gene>
<dbReference type="EMBL" id="JASPKZ010005681">
    <property type="protein sequence ID" value="KAJ9588461.1"/>
    <property type="molecule type" value="Genomic_DNA"/>
</dbReference>
<organism evidence="2 3">
    <name type="scientific">Diploptera punctata</name>
    <name type="common">Pacific beetle cockroach</name>
    <dbReference type="NCBI Taxonomy" id="6984"/>
    <lineage>
        <taxon>Eukaryota</taxon>
        <taxon>Metazoa</taxon>
        <taxon>Ecdysozoa</taxon>
        <taxon>Arthropoda</taxon>
        <taxon>Hexapoda</taxon>
        <taxon>Insecta</taxon>
        <taxon>Pterygota</taxon>
        <taxon>Neoptera</taxon>
        <taxon>Polyneoptera</taxon>
        <taxon>Dictyoptera</taxon>
        <taxon>Blattodea</taxon>
        <taxon>Blaberoidea</taxon>
        <taxon>Blaberidae</taxon>
        <taxon>Diplopterinae</taxon>
        <taxon>Diploptera</taxon>
    </lineage>
</organism>
<name>A0AAD8EFS0_DIPPU</name>
<evidence type="ECO:0000256" key="1">
    <source>
        <dbReference type="SAM" id="Phobius"/>
    </source>
</evidence>
<dbReference type="Gene3D" id="1.20.1070.10">
    <property type="entry name" value="Rhodopsin 7-helix transmembrane proteins"/>
    <property type="match status" value="1"/>
</dbReference>
<reference evidence="2" key="1">
    <citation type="journal article" date="2023" name="IScience">
        <title>Live-bearing cockroach genome reveals convergent evolutionary mechanisms linked to viviparity in insects and beyond.</title>
        <authorList>
            <person name="Fouks B."/>
            <person name="Harrison M.C."/>
            <person name="Mikhailova A.A."/>
            <person name="Marchal E."/>
            <person name="English S."/>
            <person name="Carruthers M."/>
            <person name="Jennings E.C."/>
            <person name="Chiamaka E.L."/>
            <person name="Frigard R.A."/>
            <person name="Pippel M."/>
            <person name="Attardo G.M."/>
            <person name="Benoit J.B."/>
            <person name="Bornberg-Bauer E."/>
            <person name="Tobe S.S."/>
        </authorList>
    </citation>
    <scope>NUCLEOTIDE SEQUENCE</scope>
    <source>
        <strain evidence="2">Stay&amp;Tobe</strain>
    </source>
</reference>
<protein>
    <submittedName>
        <fullName evidence="2">Uncharacterized protein</fullName>
    </submittedName>
</protein>